<dbReference type="Proteomes" id="UP001157138">
    <property type="component" value="Unassembled WGS sequence"/>
</dbReference>
<organism evidence="1 2">
    <name type="scientific">Vibrio zhanjiangensis</name>
    <dbReference type="NCBI Taxonomy" id="1046128"/>
    <lineage>
        <taxon>Bacteria</taxon>
        <taxon>Pseudomonadati</taxon>
        <taxon>Pseudomonadota</taxon>
        <taxon>Gammaproteobacteria</taxon>
        <taxon>Vibrionales</taxon>
        <taxon>Vibrionaceae</taxon>
        <taxon>Vibrio</taxon>
    </lineage>
</organism>
<name>A0ABQ6EWE8_9VIBR</name>
<keyword evidence="2" id="KW-1185">Reference proteome</keyword>
<protein>
    <submittedName>
        <fullName evidence="1">Uncharacterized protein</fullName>
    </submittedName>
</protein>
<comment type="caution">
    <text evidence="1">The sequence shown here is derived from an EMBL/GenBank/DDBJ whole genome shotgun (WGS) entry which is preliminary data.</text>
</comment>
<reference evidence="2" key="1">
    <citation type="journal article" date="2019" name="Int. J. Syst. Evol. Microbiol.">
        <title>The Global Catalogue of Microorganisms (GCM) 10K type strain sequencing project: providing services to taxonomists for standard genome sequencing and annotation.</title>
        <authorList>
            <consortium name="The Broad Institute Genomics Platform"/>
            <consortium name="The Broad Institute Genome Sequencing Center for Infectious Disease"/>
            <person name="Wu L."/>
            <person name="Ma J."/>
        </authorList>
    </citation>
    <scope>NUCLEOTIDE SEQUENCE [LARGE SCALE GENOMIC DNA]</scope>
    <source>
        <strain evidence="2">NBRC 108723</strain>
    </source>
</reference>
<proteinExistence type="predicted"/>
<sequence>MFSELGFLKLSDMGFSNIEQISERLKLIRLVSIRSFSLKYPTDISSAPSDGEITLMISVETDNLELRDEIFSLLTSNGVIALEVGEYIAKQNDIKKLHAVSAM</sequence>
<dbReference type="EMBL" id="BSPW01000023">
    <property type="protein sequence ID" value="GLT17498.1"/>
    <property type="molecule type" value="Genomic_DNA"/>
</dbReference>
<gene>
    <name evidence="1" type="ORF">GCM10007938_12750</name>
</gene>
<evidence type="ECO:0000313" key="2">
    <source>
        <dbReference type="Proteomes" id="UP001157138"/>
    </source>
</evidence>
<accession>A0ABQ6EWE8</accession>
<evidence type="ECO:0000313" key="1">
    <source>
        <dbReference type="EMBL" id="GLT17498.1"/>
    </source>
</evidence>